<evidence type="ECO:0000256" key="1">
    <source>
        <dbReference type="ARBA" id="ARBA00005534"/>
    </source>
</evidence>
<protein>
    <submittedName>
        <fullName evidence="2">UPF0047 protein Bsu YugU</fullName>
    </submittedName>
</protein>
<proteinExistence type="inferred from homology"/>
<dbReference type="InterPro" id="IPR035917">
    <property type="entry name" value="YjbQ-like_sf"/>
</dbReference>
<evidence type="ECO:0000313" key="2">
    <source>
        <dbReference type="EMBL" id="QAA77071.1"/>
    </source>
</evidence>
<dbReference type="Pfam" id="PF01894">
    <property type="entry name" value="YjbQ"/>
    <property type="match status" value="1"/>
</dbReference>
<evidence type="ECO:0000313" key="3">
    <source>
        <dbReference type="Proteomes" id="UP000287233"/>
    </source>
</evidence>
<sequence>MSGRAGRVEISVHSRAREEVLDITPLVAAALPALGLANGAVLLLCPHTTAALTVNETADPDVRTDVQAGFANLVPDLPFRHAEGNSGAHLRSALLGPSLVLPVAAGRLVLGTWQGIYFCEFDGPRQRQVWAFPLHSQPG</sequence>
<organism evidence="2 3">
    <name type="scientific">Bipolaricaulis sibiricus</name>
    <dbReference type="NCBI Taxonomy" id="2501609"/>
    <lineage>
        <taxon>Bacteria</taxon>
        <taxon>Candidatus Bipolaricaulota</taxon>
        <taxon>Candidatus Bipolaricaulia</taxon>
        <taxon>Candidatus Bipolaricaulales</taxon>
        <taxon>Candidatus Bipolaricaulaceae</taxon>
        <taxon>Candidatus Bipolaricaulis</taxon>
    </lineage>
</organism>
<dbReference type="AlphaFoldDB" id="A0A410FVT1"/>
<dbReference type="NCBIfam" id="TIGR00149">
    <property type="entry name" value="TIGR00149_YjbQ"/>
    <property type="match status" value="1"/>
</dbReference>
<accession>A0A410FVT1</accession>
<dbReference type="Proteomes" id="UP000287233">
    <property type="component" value="Chromosome"/>
</dbReference>
<dbReference type="PANTHER" id="PTHR30615">
    <property type="entry name" value="UNCHARACTERIZED PROTEIN YJBQ-RELATED"/>
    <property type="match status" value="1"/>
</dbReference>
<dbReference type="PANTHER" id="PTHR30615:SF8">
    <property type="entry name" value="UPF0047 PROTEIN C4A8.02C"/>
    <property type="match status" value="1"/>
</dbReference>
<dbReference type="PIRSF" id="PIRSF004681">
    <property type="entry name" value="UCP004681"/>
    <property type="match status" value="1"/>
</dbReference>
<dbReference type="EMBL" id="CP034928">
    <property type="protein sequence ID" value="QAA77071.1"/>
    <property type="molecule type" value="Genomic_DNA"/>
</dbReference>
<reference evidence="3" key="1">
    <citation type="submission" date="2018-12" db="EMBL/GenBank/DDBJ databases">
        <title>Complete genome sequence of an uncultured bacterium of the candidate phylum Bipolaricaulota.</title>
        <authorList>
            <person name="Kadnikov V.V."/>
            <person name="Mardanov A.V."/>
            <person name="Beletsky A.V."/>
            <person name="Frank Y.A."/>
            <person name="Karnachuk O.V."/>
            <person name="Ravin N.V."/>
        </authorList>
    </citation>
    <scope>NUCLEOTIDE SEQUENCE [LARGE SCALE GENOMIC DNA]</scope>
</reference>
<gene>
    <name evidence="2" type="ORF">BIP78_1305</name>
</gene>
<dbReference type="SUPFAM" id="SSF111038">
    <property type="entry name" value="YjbQ-like"/>
    <property type="match status" value="1"/>
</dbReference>
<comment type="similarity">
    <text evidence="1">Belongs to the UPF0047 family.</text>
</comment>
<dbReference type="KEGG" id="bih:BIP78_1305"/>
<dbReference type="Gene3D" id="2.60.120.460">
    <property type="entry name" value="YjbQ-like"/>
    <property type="match status" value="1"/>
</dbReference>
<dbReference type="PROSITE" id="PS01314">
    <property type="entry name" value="UPF0047"/>
    <property type="match status" value="1"/>
</dbReference>
<name>A0A410FVT1_BIPS1</name>
<dbReference type="InterPro" id="IPR001602">
    <property type="entry name" value="UPF0047_YjbQ-like"/>
</dbReference>